<protein>
    <submittedName>
        <fullName evidence="1">Uncharacterized protein</fullName>
    </submittedName>
</protein>
<reference evidence="1" key="2">
    <citation type="submission" date="2020-09" db="EMBL/GenBank/DDBJ databases">
        <authorList>
            <person name="Sun Q."/>
            <person name="Kim S."/>
        </authorList>
    </citation>
    <scope>NUCLEOTIDE SEQUENCE</scope>
    <source>
        <strain evidence="1">KCTC 23224</strain>
    </source>
</reference>
<organism evidence="1 2">
    <name type="scientific">Mongoliitalea lutea</name>
    <dbReference type="NCBI Taxonomy" id="849756"/>
    <lineage>
        <taxon>Bacteria</taxon>
        <taxon>Pseudomonadati</taxon>
        <taxon>Bacteroidota</taxon>
        <taxon>Cytophagia</taxon>
        <taxon>Cytophagales</taxon>
        <taxon>Cyclobacteriaceae</taxon>
        <taxon>Mongoliitalea</taxon>
    </lineage>
</organism>
<dbReference type="Proteomes" id="UP000642809">
    <property type="component" value="Unassembled WGS sequence"/>
</dbReference>
<dbReference type="RefSeq" id="WP_189583961.1">
    <property type="nucleotide sequence ID" value="NZ_BMYF01000018.1"/>
</dbReference>
<sequence length="56" mass="6030">MELKKKMAPIGKNPIDATTAYGIQSKAVFKYTDILGLTDKTGYLNSTFTGVEACQG</sequence>
<evidence type="ECO:0000313" key="2">
    <source>
        <dbReference type="Proteomes" id="UP000642809"/>
    </source>
</evidence>
<dbReference type="EMBL" id="BMYF01000018">
    <property type="protein sequence ID" value="GHB45678.1"/>
    <property type="molecule type" value="Genomic_DNA"/>
</dbReference>
<reference evidence="1" key="1">
    <citation type="journal article" date="2014" name="Int. J. Syst. Evol. Microbiol.">
        <title>Complete genome sequence of Corynebacterium casei LMG S-19264T (=DSM 44701T), isolated from a smear-ripened cheese.</title>
        <authorList>
            <consortium name="US DOE Joint Genome Institute (JGI-PGF)"/>
            <person name="Walter F."/>
            <person name="Albersmeier A."/>
            <person name="Kalinowski J."/>
            <person name="Ruckert C."/>
        </authorList>
    </citation>
    <scope>NUCLEOTIDE SEQUENCE</scope>
    <source>
        <strain evidence="1">KCTC 23224</strain>
    </source>
</reference>
<dbReference type="AlphaFoldDB" id="A0A8J3CZ56"/>
<keyword evidence="2" id="KW-1185">Reference proteome</keyword>
<name>A0A8J3CZ56_9BACT</name>
<gene>
    <name evidence="1" type="ORF">GCM10008106_28390</name>
</gene>
<proteinExistence type="predicted"/>
<evidence type="ECO:0000313" key="1">
    <source>
        <dbReference type="EMBL" id="GHB45678.1"/>
    </source>
</evidence>
<accession>A0A8J3CZ56</accession>
<comment type="caution">
    <text evidence="1">The sequence shown here is derived from an EMBL/GenBank/DDBJ whole genome shotgun (WGS) entry which is preliminary data.</text>
</comment>